<dbReference type="GO" id="GO:0005886">
    <property type="term" value="C:plasma membrane"/>
    <property type="evidence" value="ECO:0007669"/>
    <property type="project" value="UniProtKB-SubCell"/>
</dbReference>
<keyword evidence="4 7" id="KW-0812">Transmembrane</keyword>
<dbReference type="InterPro" id="IPR044049">
    <property type="entry name" value="EccD_transm"/>
</dbReference>
<comment type="subcellular location">
    <subcellularLocation>
        <location evidence="1">Cell membrane</location>
        <topology evidence="1">Multi-pass membrane protein</topology>
    </subcellularLocation>
</comment>
<comment type="caution">
    <text evidence="9">The sequence shown here is derived from an EMBL/GenBank/DDBJ whole genome shotgun (WGS) entry which is preliminary data.</text>
</comment>
<feature type="transmembrane region" description="Helical" evidence="7">
    <location>
        <begin position="364"/>
        <end position="382"/>
    </location>
</feature>
<dbReference type="Gene3D" id="3.10.20.90">
    <property type="entry name" value="Phosphatidylinositol 3-kinase Catalytic Subunit, Chain A, domain 1"/>
    <property type="match status" value="1"/>
</dbReference>
<dbReference type="InterPro" id="IPR024962">
    <property type="entry name" value="YukD-like"/>
</dbReference>
<keyword evidence="6 7" id="KW-0472">Membrane</keyword>
<dbReference type="PIRSF" id="PIRSF017804">
    <property type="entry name" value="Secretion_EccD1"/>
    <property type="match status" value="1"/>
</dbReference>
<evidence type="ECO:0000256" key="4">
    <source>
        <dbReference type="ARBA" id="ARBA00022692"/>
    </source>
</evidence>
<comment type="similarity">
    <text evidence="2">Belongs to the EccD/Snm4 family.</text>
</comment>
<feature type="transmembrane region" description="Helical" evidence="7">
    <location>
        <begin position="113"/>
        <end position="134"/>
    </location>
</feature>
<protein>
    <submittedName>
        <fullName evidence="9">Type VII secretion integral membrane protein EccD</fullName>
    </submittedName>
</protein>
<dbReference type="NCBIfam" id="TIGR03920">
    <property type="entry name" value="T7SS_EccD"/>
    <property type="match status" value="1"/>
</dbReference>
<dbReference type="Proteomes" id="UP000250347">
    <property type="component" value="Unassembled WGS sequence"/>
</dbReference>
<feature type="transmembrane region" description="Helical" evidence="7">
    <location>
        <begin position="427"/>
        <end position="447"/>
    </location>
</feature>
<feature type="transmembrane region" description="Helical" evidence="7">
    <location>
        <begin position="146"/>
        <end position="163"/>
    </location>
</feature>
<reference evidence="9 10" key="1">
    <citation type="submission" date="2018-06" db="EMBL/GenBank/DDBJ databases">
        <title>NTM in soil in Japan.</title>
        <authorList>
            <person name="Ohya K."/>
        </authorList>
    </citation>
    <scope>NUCLEOTIDE SEQUENCE [LARGE SCALE GENOMIC DNA]</scope>
    <source>
        <strain evidence="9 10">GF76</strain>
    </source>
</reference>
<sequence length="453" mass="45062">MRRVCVHWETAAVDVVLPAETPVAVLLPSIVDLLGVDCLDGEAVRYRLSPPAAAGLDPSMTLAQHGIADGATLMLSRSTTPLPGPRYFDVADAVAAALDQATEPHHESLHRRAVRLIGAAAATLLAAVGGLVILRNALGGGGSRDAATTAVLLASGALTLGLATMAHRGYGDRTAGLALSAIATAFAGLAGFVAVPGAPGVPHVLLAAAAAGVTSVAALRISGCSTVTLTAISCCTVVIALAALAGVIGGAPLCAIASAAGLVSLSLLSAAPRASIALAGLAPSPGTSEVTKTDPSDAGVRRQAVRAEGWLTGLLAGLSVSAALGAIATVLAGAPRLSCTAFGTLTAALLLLRSPSTDIRRTLVYAISGIVIAATTFGVTAARAAVHVPWVAAATTVSVLVAMYFGFVAQARPASAVVRRSVGQLEWLALAAMVPLTCWICGLYGAVRGVSLR</sequence>
<evidence type="ECO:0000259" key="8">
    <source>
        <dbReference type="Pfam" id="PF19053"/>
    </source>
</evidence>
<evidence type="ECO:0000256" key="2">
    <source>
        <dbReference type="ARBA" id="ARBA00006162"/>
    </source>
</evidence>
<dbReference type="Pfam" id="PF19053">
    <property type="entry name" value="EccD"/>
    <property type="match status" value="1"/>
</dbReference>
<feature type="transmembrane region" description="Helical" evidence="7">
    <location>
        <begin position="388"/>
        <end position="407"/>
    </location>
</feature>
<accession>A0A329K4C3</accession>
<dbReference type="InterPro" id="IPR006707">
    <property type="entry name" value="T7SS_EccD"/>
</dbReference>
<keyword evidence="3" id="KW-1003">Cell membrane</keyword>
<feature type="transmembrane region" description="Helical" evidence="7">
    <location>
        <begin position="310"/>
        <end position="328"/>
    </location>
</feature>
<keyword evidence="5 7" id="KW-1133">Transmembrane helix</keyword>
<evidence type="ECO:0000256" key="3">
    <source>
        <dbReference type="ARBA" id="ARBA00022475"/>
    </source>
</evidence>
<feature type="domain" description="EccD-like transmembrane" evidence="8">
    <location>
        <begin position="115"/>
        <end position="450"/>
    </location>
</feature>
<organism evidence="9 10">
    <name type="scientific">Mycobacterium colombiense</name>
    <dbReference type="NCBI Taxonomy" id="339268"/>
    <lineage>
        <taxon>Bacteria</taxon>
        <taxon>Bacillati</taxon>
        <taxon>Actinomycetota</taxon>
        <taxon>Actinomycetes</taxon>
        <taxon>Mycobacteriales</taxon>
        <taxon>Mycobacteriaceae</taxon>
        <taxon>Mycobacterium</taxon>
        <taxon>Mycobacterium avium complex (MAC)</taxon>
    </lineage>
</organism>
<feature type="transmembrane region" description="Helical" evidence="7">
    <location>
        <begin position="175"/>
        <end position="195"/>
    </location>
</feature>
<evidence type="ECO:0000256" key="5">
    <source>
        <dbReference type="ARBA" id="ARBA00022989"/>
    </source>
</evidence>
<gene>
    <name evidence="9" type="primary">eccD</name>
    <name evidence="9" type="ORF">DQP58_25465</name>
</gene>
<evidence type="ECO:0000313" key="9">
    <source>
        <dbReference type="EMBL" id="RAU89845.1"/>
    </source>
</evidence>
<feature type="transmembrane region" description="Helical" evidence="7">
    <location>
        <begin position="201"/>
        <end position="219"/>
    </location>
</feature>
<dbReference type="EMBL" id="QMEU01000167">
    <property type="protein sequence ID" value="RAU89845.1"/>
    <property type="molecule type" value="Genomic_DNA"/>
</dbReference>
<evidence type="ECO:0000256" key="1">
    <source>
        <dbReference type="ARBA" id="ARBA00004651"/>
    </source>
</evidence>
<evidence type="ECO:0000256" key="7">
    <source>
        <dbReference type="SAM" id="Phobius"/>
    </source>
</evidence>
<evidence type="ECO:0000256" key="6">
    <source>
        <dbReference type="ARBA" id="ARBA00023136"/>
    </source>
</evidence>
<evidence type="ECO:0000313" key="10">
    <source>
        <dbReference type="Proteomes" id="UP000250347"/>
    </source>
</evidence>
<name>A0A329K4C3_9MYCO</name>
<dbReference type="Pfam" id="PF08817">
    <property type="entry name" value="YukD"/>
    <property type="match status" value="1"/>
</dbReference>
<proteinExistence type="inferred from homology"/>
<dbReference type="AlphaFoldDB" id="A0A329K4C3"/>